<proteinExistence type="predicted"/>
<evidence type="ECO:0000313" key="2">
    <source>
        <dbReference type="WBParaSite" id="PS1159_v2.g6019.t1"/>
    </source>
</evidence>
<organism evidence="1 2">
    <name type="scientific">Panagrolaimus sp. PS1159</name>
    <dbReference type="NCBI Taxonomy" id="55785"/>
    <lineage>
        <taxon>Eukaryota</taxon>
        <taxon>Metazoa</taxon>
        <taxon>Ecdysozoa</taxon>
        <taxon>Nematoda</taxon>
        <taxon>Chromadorea</taxon>
        <taxon>Rhabditida</taxon>
        <taxon>Tylenchina</taxon>
        <taxon>Panagrolaimomorpha</taxon>
        <taxon>Panagrolaimoidea</taxon>
        <taxon>Panagrolaimidae</taxon>
        <taxon>Panagrolaimus</taxon>
    </lineage>
</organism>
<reference evidence="2" key="1">
    <citation type="submission" date="2022-11" db="UniProtKB">
        <authorList>
            <consortium name="WormBaseParasite"/>
        </authorList>
    </citation>
    <scope>IDENTIFICATION</scope>
</reference>
<name>A0AC35GKP2_9BILA</name>
<evidence type="ECO:0000313" key="1">
    <source>
        <dbReference type="Proteomes" id="UP000887580"/>
    </source>
</evidence>
<sequence>MENNYLLKHRQQQREREMVGMDRWTGTIGGSSTLNRYDYYGGASGGVRGTARYDDYATGMSSGGRPMIMAGGRKPTAIPPRLSRVRSEELLGTRSEPDLRPLAITDDDENCRLFVALFDYDHLMSPNPNAQQEELSFRKHQLIKVKRKKF</sequence>
<dbReference type="WBParaSite" id="PS1159_v2.g6019.t1">
    <property type="protein sequence ID" value="PS1159_v2.g6019.t1"/>
    <property type="gene ID" value="PS1159_v2.g6019"/>
</dbReference>
<dbReference type="Proteomes" id="UP000887580">
    <property type="component" value="Unplaced"/>
</dbReference>
<protein>
    <submittedName>
        <fullName evidence="2">Uncharacterized protein</fullName>
    </submittedName>
</protein>
<accession>A0AC35GKP2</accession>